<comment type="caution">
    <text evidence="1">The sequence shown here is derived from an EMBL/GenBank/DDBJ whole genome shotgun (WGS) entry which is preliminary data.</text>
</comment>
<reference evidence="1" key="1">
    <citation type="submission" date="2021-02" db="EMBL/GenBank/DDBJ databases">
        <authorList>
            <person name="Nowell W R."/>
        </authorList>
    </citation>
    <scope>NUCLEOTIDE SEQUENCE</scope>
</reference>
<dbReference type="EMBL" id="CAJNOR010010171">
    <property type="protein sequence ID" value="CAF1651693.1"/>
    <property type="molecule type" value="Genomic_DNA"/>
</dbReference>
<dbReference type="AlphaFoldDB" id="A0A816EMR0"/>
<accession>A0A816EMR0</accession>
<gene>
    <name evidence="1" type="ORF">XAT740_LOCUS55099</name>
</gene>
<dbReference type="Gene3D" id="3.50.50.60">
    <property type="entry name" value="FAD/NAD(P)-binding domain"/>
    <property type="match status" value="1"/>
</dbReference>
<protein>
    <submittedName>
        <fullName evidence="1">Uncharacterized protein</fullName>
    </submittedName>
</protein>
<proteinExistence type="predicted"/>
<keyword evidence="2" id="KW-1185">Reference proteome</keyword>
<dbReference type="Gene3D" id="3.30.9.10">
    <property type="entry name" value="D-Amino Acid Oxidase, subunit A, domain 2"/>
    <property type="match status" value="1"/>
</dbReference>
<dbReference type="InterPro" id="IPR036188">
    <property type="entry name" value="FAD/NAD-bd_sf"/>
</dbReference>
<evidence type="ECO:0000313" key="2">
    <source>
        <dbReference type="Proteomes" id="UP000663828"/>
    </source>
</evidence>
<sequence>MKQLDFDLFGRQKIKILATSGWESSALVADSFASGWVFLAGDAADKDKNVPIIVDQLMEFDQLYSVLGVSNELSSA</sequence>
<name>A0A816EMR0_ADIRI</name>
<organism evidence="1 2">
    <name type="scientific">Adineta ricciae</name>
    <name type="common">Rotifer</name>
    <dbReference type="NCBI Taxonomy" id="249248"/>
    <lineage>
        <taxon>Eukaryota</taxon>
        <taxon>Metazoa</taxon>
        <taxon>Spiralia</taxon>
        <taxon>Gnathifera</taxon>
        <taxon>Rotifera</taxon>
        <taxon>Eurotatoria</taxon>
        <taxon>Bdelloidea</taxon>
        <taxon>Adinetida</taxon>
        <taxon>Adinetidae</taxon>
        <taxon>Adineta</taxon>
    </lineage>
</organism>
<dbReference type="Proteomes" id="UP000663828">
    <property type="component" value="Unassembled WGS sequence"/>
</dbReference>
<evidence type="ECO:0000313" key="1">
    <source>
        <dbReference type="EMBL" id="CAF1651693.1"/>
    </source>
</evidence>